<evidence type="ECO:0000313" key="4">
    <source>
        <dbReference type="Proteomes" id="UP000267341"/>
    </source>
</evidence>
<dbReference type="Proteomes" id="UP000251313">
    <property type="component" value="Unassembled WGS sequence"/>
</dbReference>
<dbReference type="SUPFAM" id="SSF160272">
    <property type="entry name" value="Shew3726-like"/>
    <property type="match status" value="1"/>
</dbReference>
<protein>
    <submittedName>
        <fullName evidence="2">Protein of uncharacterized function (DUF1488)</fullName>
    </submittedName>
    <submittedName>
        <fullName evidence="1">Uncharacterized protein DUF1488</fullName>
    </submittedName>
</protein>
<dbReference type="InterPro" id="IPR036692">
    <property type="entry name" value="Shew3726-like_sf"/>
</dbReference>
<sequence>MNQAIQFPDRETWDEALCAVVFPVLVNGMQLSCAIKGESLAHRYGGDTPAVWLSSFRDNRWDLEDEAEQAIRDEREDSQGWVWLS</sequence>
<evidence type="ECO:0000313" key="3">
    <source>
        <dbReference type="Proteomes" id="UP000251313"/>
    </source>
</evidence>
<evidence type="ECO:0000313" key="1">
    <source>
        <dbReference type="EMBL" id="RKR52563.1"/>
    </source>
</evidence>
<dbReference type="Pfam" id="PF07369">
    <property type="entry name" value="DUF1488"/>
    <property type="match status" value="1"/>
</dbReference>
<organism evidence="2 3">
    <name type="scientific">Yokenella regensburgei</name>
    <dbReference type="NCBI Taxonomy" id="158877"/>
    <lineage>
        <taxon>Bacteria</taxon>
        <taxon>Pseudomonadati</taxon>
        <taxon>Pseudomonadota</taxon>
        <taxon>Gammaproteobacteria</taxon>
        <taxon>Enterobacterales</taxon>
        <taxon>Enterobacteriaceae</taxon>
        <taxon>Yokenella</taxon>
    </lineage>
</organism>
<dbReference type="GeneID" id="66906479"/>
<dbReference type="EMBL" id="RBIZ01000010">
    <property type="protein sequence ID" value="RKR52563.1"/>
    <property type="molecule type" value="Genomic_DNA"/>
</dbReference>
<reference evidence="1 4" key="2">
    <citation type="submission" date="2018-10" db="EMBL/GenBank/DDBJ databases">
        <title>Genomic Encyclopedia of Type Strains, Phase IV (KMG-IV): sequencing the most valuable type-strain genomes for metagenomic binning, comparative biology and taxonomic classification.</title>
        <authorList>
            <person name="Goeker M."/>
        </authorList>
    </citation>
    <scope>NUCLEOTIDE SEQUENCE [LARGE SCALE GENOMIC DNA]</scope>
    <source>
        <strain evidence="1 4">DSM 5079</strain>
    </source>
</reference>
<gene>
    <name evidence="1" type="ORF">C7387_4529</name>
    <name evidence="2" type="ORF">NCTC11967_03646</name>
</gene>
<accession>A0AB38FZ48</accession>
<dbReference type="EMBL" id="UAVL01000018">
    <property type="protein sequence ID" value="SQA64543.1"/>
    <property type="molecule type" value="Genomic_DNA"/>
</dbReference>
<reference evidence="2 3" key="1">
    <citation type="submission" date="2018-06" db="EMBL/GenBank/DDBJ databases">
        <authorList>
            <consortium name="Pathogen Informatics"/>
            <person name="Doyle S."/>
        </authorList>
    </citation>
    <scope>NUCLEOTIDE SEQUENCE [LARGE SCALE GENOMIC DNA]</scope>
    <source>
        <strain evidence="2 3">NCTC11967</strain>
    </source>
</reference>
<dbReference type="InterPro" id="IPR009962">
    <property type="entry name" value="DUF1488"/>
</dbReference>
<evidence type="ECO:0000313" key="2">
    <source>
        <dbReference type="EMBL" id="SQA64543.1"/>
    </source>
</evidence>
<name>A0AB38FZ48_9ENTR</name>
<dbReference type="Proteomes" id="UP000267341">
    <property type="component" value="Unassembled WGS sequence"/>
</dbReference>
<dbReference type="AlphaFoldDB" id="A0AB38FZ48"/>
<dbReference type="RefSeq" id="WP_006817249.1">
    <property type="nucleotide sequence ID" value="NZ_CABKQJ010000006.1"/>
</dbReference>
<comment type="caution">
    <text evidence="2">The sequence shown here is derived from an EMBL/GenBank/DDBJ whole genome shotgun (WGS) entry which is preliminary data.</text>
</comment>
<dbReference type="Gene3D" id="3.30.160.140">
    <property type="entry name" value="Shew3726-like"/>
    <property type="match status" value="1"/>
</dbReference>
<keyword evidence="4" id="KW-1185">Reference proteome</keyword>
<proteinExistence type="predicted"/>